<dbReference type="InterPro" id="IPR011042">
    <property type="entry name" value="6-blade_b-propeller_TolB-like"/>
</dbReference>
<comment type="caution">
    <text evidence="6">The sequence shown here is derived from an EMBL/GenBank/DDBJ whole genome shotgun (WGS) entry which is preliminary data.</text>
</comment>
<protein>
    <submittedName>
        <fullName evidence="6">Sugar lactone lactonase YvrE</fullName>
    </submittedName>
</protein>
<dbReference type="EMBL" id="QUMQ01000001">
    <property type="protein sequence ID" value="REF94258.1"/>
    <property type="molecule type" value="Genomic_DNA"/>
</dbReference>
<evidence type="ECO:0000256" key="3">
    <source>
        <dbReference type="ARBA" id="ARBA00023180"/>
    </source>
</evidence>
<name>A0A3D9ZA14_9ACTN</name>
<evidence type="ECO:0000259" key="5">
    <source>
        <dbReference type="Pfam" id="PF03088"/>
    </source>
</evidence>
<dbReference type="PANTHER" id="PTHR10426:SF88">
    <property type="entry name" value="ADIPOCYTE PLASMA MEMBRANE-ASSOCIATED PROTEIN HEMOMUCIN-RELATED"/>
    <property type="match status" value="1"/>
</dbReference>
<comment type="similarity">
    <text evidence="1">Belongs to the strictosidine synthase family.</text>
</comment>
<dbReference type="Proteomes" id="UP000256913">
    <property type="component" value="Unassembled WGS sequence"/>
</dbReference>
<dbReference type="RefSeq" id="WP_116066107.1">
    <property type="nucleotide sequence ID" value="NZ_QUMQ01000001.1"/>
</dbReference>
<keyword evidence="7" id="KW-1185">Reference proteome</keyword>
<evidence type="ECO:0000256" key="4">
    <source>
        <dbReference type="SAM" id="MobiDB-lite"/>
    </source>
</evidence>
<feature type="region of interest" description="Disordered" evidence="4">
    <location>
        <begin position="1"/>
        <end position="33"/>
    </location>
</feature>
<dbReference type="InterPro" id="IPR018119">
    <property type="entry name" value="Strictosidine_synth_cons-reg"/>
</dbReference>
<feature type="domain" description="Strictosidine synthase conserved region" evidence="5">
    <location>
        <begin position="131"/>
        <end position="207"/>
    </location>
</feature>
<evidence type="ECO:0000256" key="1">
    <source>
        <dbReference type="ARBA" id="ARBA00009191"/>
    </source>
</evidence>
<keyword evidence="2" id="KW-0597">Phosphoprotein</keyword>
<dbReference type="PANTHER" id="PTHR10426">
    <property type="entry name" value="STRICTOSIDINE SYNTHASE-RELATED"/>
    <property type="match status" value="1"/>
</dbReference>
<dbReference type="SUPFAM" id="SSF63829">
    <property type="entry name" value="Calcium-dependent phosphotriesterase"/>
    <property type="match status" value="1"/>
</dbReference>
<accession>A0A3D9ZA14</accession>
<evidence type="ECO:0000256" key="2">
    <source>
        <dbReference type="ARBA" id="ARBA00022553"/>
    </source>
</evidence>
<reference evidence="6 7" key="1">
    <citation type="submission" date="2018-08" db="EMBL/GenBank/DDBJ databases">
        <title>Sequencing the genomes of 1000 actinobacteria strains.</title>
        <authorList>
            <person name="Klenk H.-P."/>
        </authorList>
    </citation>
    <scope>NUCLEOTIDE SEQUENCE [LARGE SCALE GENOMIC DNA]</scope>
    <source>
        <strain evidence="6 7">DSM 44099</strain>
    </source>
</reference>
<dbReference type="GO" id="GO:0016787">
    <property type="term" value="F:hydrolase activity"/>
    <property type="evidence" value="ECO:0007669"/>
    <property type="project" value="TreeGrafter"/>
</dbReference>
<evidence type="ECO:0000313" key="6">
    <source>
        <dbReference type="EMBL" id="REF94258.1"/>
    </source>
</evidence>
<sequence length="330" mass="35148">MSSRPRIDPVVWQPPTPSLRAKRRASDPPMPRPAFLPVDGVGPEDVVVHPDGHLYTGLADGRVLRLALAGGPPQVVGETGGRPLGVEVDADGDLVICDAHRGLLRMSVSSGTTTVLADGFRLCDNAAIACDGTIYFSDSSQRYGLEHWRADIMEHTGTGRLLRRSPTGEIDVLLDGLQFANGVALAADESFVAVAETGAYRISRVQLTGPEAGRRDILVDNLPGFPDNLSTGADGRIWIALATPRNALLDRLHARPPVLRRAVWALPQAFQPAPARTTWVMAVDASGSVVADLQTADGGYHMVTGVREHAGHLYLGSLTEPTVAVVPLPH</sequence>
<organism evidence="6 7">
    <name type="scientific">Asanoa ferruginea</name>
    <dbReference type="NCBI Taxonomy" id="53367"/>
    <lineage>
        <taxon>Bacteria</taxon>
        <taxon>Bacillati</taxon>
        <taxon>Actinomycetota</taxon>
        <taxon>Actinomycetes</taxon>
        <taxon>Micromonosporales</taxon>
        <taxon>Micromonosporaceae</taxon>
        <taxon>Asanoa</taxon>
    </lineage>
</organism>
<dbReference type="Gene3D" id="2.120.10.30">
    <property type="entry name" value="TolB, C-terminal domain"/>
    <property type="match status" value="1"/>
</dbReference>
<dbReference type="Pfam" id="PF03088">
    <property type="entry name" value="Str_synth"/>
    <property type="match status" value="1"/>
</dbReference>
<dbReference type="Pfam" id="PF20067">
    <property type="entry name" value="SSL_N"/>
    <property type="match status" value="1"/>
</dbReference>
<gene>
    <name evidence="6" type="ORF">DFJ67_0174</name>
</gene>
<proteinExistence type="inferred from homology"/>
<dbReference type="OrthoDB" id="3332247at2"/>
<dbReference type="AlphaFoldDB" id="A0A3D9ZA14"/>
<evidence type="ECO:0000313" key="7">
    <source>
        <dbReference type="Proteomes" id="UP000256913"/>
    </source>
</evidence>
<keyword evidence="3" id="KW-0325">Glycoprotein</keyword>